<reference evidence="1" key="2">
    <citation type="journal article" date="2019" name="Genome Biol. Evol.">
        <title>Day and night: Metabolic profiles and evolutionary relationships of six axenic non-marine cyanobacteria.</title>
        <authorList>
            <person name="Will S.E."/>
            <person name="Henke P."/>
            <person name="Boedeker C."/>
            <person name="Huang S."/>
            <person name="Brinkmann H."/>
            <person name="Rohde M."/>
            <person name="Jarek M."/>
            <person name="Friedl T."/>
            <person name="Seufert S."/>
            <person name="Schumacher M."/>
            <person name="Overmann J."/>
            <person name="Neumann-Schaal M."/>
            <person name="Petersen J."/>
        </authorList>
    </citation>
    <scope>NUCLEOTIDE SEQUENCE [LARGE SCALE GENOMIC DNA]</scope>
    <source>
        <strain evidence="1">PCC 7102</strain>
    </source>
</reference>
<name>A0A433VVB1_9CYAN</name>
<dbReference type="RefSeq" id="WP_158632753.1">
    <property type="nucleotide sequence ID" value="NZ_RSCL01000001.1"/>
</dbReference>
<sequence>MEENKKFNHQMEINDLIDDAITNAITRRSLVETKDALFAVSDQEAAIIAGR</sequence>
<dbReference type="AlphaFoldDB" id="A0A433VVB1"/>
<proteinExistence type="predicted"/>
<comment type="caution">
    <text evidence="1">The sequence shown here is derived from an EMBL/GenBank/DDBJ whole genome shotgun (WGS) entry which is preliminary data.</text>
</comment>
<dbReference type="OrthoDB" id="515342at2"/>
<organism evidence="1 2">
    <name type="scientific">Dulcicalothrix desertica PCC 7102</name>
    <dbReference type="NCBI Taxonomy" id="232991"/>
    <lineage>
        <taxon>Bacteria</taxon>
        <taxon>Bacillati</taxon>
        <taxon>Cyanobacteriota</taxon>
        <taxon>Cyanophyceae</taxon>
        <taxon>Nostocales</taxon>
        <taxon>Calotrichaceae</taxon>
        <taxon>Dulcicalothrix</taxon>
    </lineage>
</organism>
<evidence type="ECO:0000313" key="1">
    <source>
        <dbReference type="EMBL" id="RUT10015.1"/>
    </source>
</evidence>
<gene>
    <name evidence="1" type="ORF">DSM106972_005100</name>
</gene>
<dbReference type="EMBL" id="RSCL01000001">
    <property type="protein sequence ID" value="RUT10015.1"/>
    <property type="molecule type" value="Genomic_DNA"/>
</dbReference>
<dbReference type="Proteomes" id="UP000271624">
    <property type="component" value="Unassembled WGS sequence"/>
</dbReference>
<protein>
    <submittedName>
        <fullName evidence="1">Uncharacterized protein</fullName>
    </submittedName>
</protein>
<accession>A0A433VVB1</accession>
<evidence type="ECO:0000313" key="2">
    <source>
        <dbReference type="Proteomes" id="UP000271624"/>
    </source>
</evidence>
<keyword evidence="2" id="KW-1185">Reference proteome</keyword>
<reference evidence="1" key="1">
    <citation type="submission" date="2018-12" db="EMBL/GenBank/DDBJ databases">
        <authorList>
            <person name="Will S."/>
            <person name="Neumann-Schaal M."/>
            <person name="Henke P."/>
        </authorList>
    </citation>
    <scope>NUCLEOTIDE SEQUENCE</scope>
    <source>
        <strain evidence="1">PCC 7102</strain>
    </source>
</reference>